<dbReference type="EMBL" id="MN740556">
    <property type="protein sequence ID" value="QHU33308.1"/>
    <property type="molecule type" value="Genomic_DNA"/>
</dbReference>
<organism evidence="1">
    <name type="scientific">viral metagenome</name>
    <dbReference type="NCBI Taxonomy" id="1070528"/>
    <lineage>
        <taxon>unclassified sequences</taxon>
        <taxon>metagenomes</taxon>
        <taxon>organismal metagenomes</taxon>
    </lineage>
</organism>
<accession>A0A6C0LTH7</accession>
<name>A0A6C0LTH7_9ZZZZ</name>
<reference evidence="1" key="1">
    <citation type="journal article" date="2020" name="Nature">
        <title>Giant virus diversity and host interactions through global metagenomics.</title>
        <authorList>
            <person name="Schulz F."/>
            <person name="Roux S."/>
            <person name="Paez-Espino D."/>
            <person name="Jungbluth S."/>
            <person name="Walsh D.A."/>
            <person name="Denef V.J."/>
            <person name="McMahon K.D."/>
            <person name="Konstantinidis K.T."/>
            <person name="Eloe-Fadrosh E.A."/>
            <person name="Kyrpides N.C."/>
            <person name="Woyke T."/>
        </authorList>
    </citation>
    <scope>NUCLEOTIDE SEQUENCE</scope>
    <source>
        <strain evidence="1">GVMAG-S-1014582-52</strain>
    </source>
</reference>
<sequence length="204" mass="21069">MCFNSRYCNCKPCKPCYPCDPCDPCDSFIPFQIHPIHPIPSFPLPTIPQAIGTIIPYSVSIPSDLSTVTSPFSLGFGATGAGVIGAGTLPPTALIFPIPKSGILKNLYLGLNANITTATGTITATVYIVSNGVSPSVINTGISTSISITAAGPQLIGARNNLNTYSVIAGQYILLNITTAGLTTDSIVGSNINAGIEILPPAFI</sequence>
<proteinExistence type="predicted"/>
<protein>
    <submittedName>
        <fullName evidence="1">Uncharacterized protein</fullName>
    </submittedName>
</protein>
<evidence type="ECO:0000313" key="1">
    <source>
        <dbReference type="EMBL" id="QHU33308.1"/>
    </source>
</evidence>
<dbReference type="AlphaFoldDB" id="A0A6C0LTH7"/>